<protein>
    <submittedName>
        <fullName evidence="1">Uncharacterized protein</fullName>
    </submittedName>
</protein>
<proteinExistence type="predicted"/>
<sequence length="53" mass="6010">MTVHLWRSFFIDISTICARVHTGTSYLLDVTGSGDTPMHVRVPNALLRCLLFF</sequence>
<organism evidence="1">
    <name type="scientific">Microviridae sp. ctCuG14</name>
    <dbReference type="NCBI Taxonomy" id="2826731"/>
    <lineage>
        <taxon>Viruses</taxon>
        <taxon>Monodnaviria</taxon>
        <taxon>Sangervirae</taxon>
        <taxon>Phixviricota</taxon>
        <taxon>Malgrandaviricetes</taxon>
        <taxon>Petitvirales</taxon>
        <taxon>Microviridae</taxon>
    </lineage>
</organism>
<accession>A0A8S5MSG1</accession>
<evidence type="ECO:0000313" key="1">
    <source>
        <dbReference type="EMBL" id="DAD85238.1"/>
    </source>
</evidence>
<reference evidence="1" key="1">
    <citation type="journal article" date="2021" name="Proc. Natl. Acad. Sci. U.S.A.">
        <title>A Catalog of Tens of Thousands of Viruses from Human Metagenomes Reveals Hidden Associations with Chronic Diseases.</title>
        <authorList>
            <person name="Tisza M.J."/>
            <person name="Buck C.B."/>
        </authorList>
    </citation>
    <scope>NUCLEOTIDE SEQUENCE</scope>
    <source>
        <strain evidence="1">CtCuG14</strain>
    </source>
</reference>
<name>A0A8S5MSG1_9VIRU</name>
<dbReference type="EMBL" id="BK014977">
    <property type="protein sequence ID" value="DAD85238.1"/>
    <property type="molecule type" value="Genomic_DNA"/>
</dbReference>